<gene>
    <name evidence="7" type="ORF">GGR90_003081</name>
</gene>
<dbReference type="SUPFAM" id="SSF46785">
    <property type="entry name" value="Winged helix' DNA-binding domain"/>
    <property type="match status" value="1"/>
</dbReference>
<reference evidence="7 8" key="1">
    <citation type="submission" date="2020-03" db="EMBL/GenBank/DDBJ databases">
        <title>Genomic Encyclopedia of Type Strains, Phase IV (KMG-IV): sequencing the most valuable type-strain genomes for metagenomic binning, comparative biology and taxonomic classification.</title>
        <authorList>
            <person name="Goeker M."/>
        </authorList>
    </citation>
    <scope>NUCLEOTIDE SEQUENCE [LARGE SCALE GENOMIC DNA]</scope>
    <source>
        <strain evidence="7 8">DSM 25229</strain>
    </source>
</reference>
<proteinExistence type="predicted"/>
<dbReference type="PANTHER" id="PTHR30471:SF3">
    <property type="entry name" value="UPF0758 PROTEIN YEES-RELATED"/>
    <property type="match status" value="1"/>
</dbReference>
<dbReference type="InterPro" id="IPR020891">
    <property type="entry name" value="UPF0758_CS"/>
</dbReference>
<dbReference type="EMBL" id="JAATIT010000004">
    <property type="protein sequence ID" value="NJB90879.1"/>
    <property type="molecule type" value="Genomic_DNA"/>
</dbReference>
<keyword evidence="3" id="KW-0378">Hydrolase</keyword>
<dbReference type="Proteomes" id="UP000535078">
    <property type="component" value="Unassembled WGS sequence"/>
</dbReference>
<dbReference type="GO" id="GO:0046872">
    <property type="term" value="F:metal ion binding"/>
    <property type="evidence" value="ECO:0007669"/>
    <property type="project" value="UniProtKB-KW"/>
</dbReference>
<keyword evidence="5" id="KW-0482">Metalloprotease</keyword>
<evidence type="ECO:0000313" key="8">
    <source>
        <dbReference type="Proteomes" id="UP000535078"/>
    </source>
</evidence>
<dbReference type="InterPro" id="IPR001405">
    <property type="entry name" value="UPF0758"/>
</dbReference>
<dbReference type="GO" id="GO:0008237">
    <property type="term" value="F:metallopeptidase activity"/>
    <property type="evidence" value="ECO:0007669"/>
    <property type="project" value="UniProtKB-KW"/>
</dbReference>
<comment type="caution">
    <text evidence="7">The sequence shown here is derived from an EMBL/GenBank/DDBJ whole genome shotgun (WGS) entry which is preliminary data.</text>
</comment>
<dbReference type="InterPro" id="IPR037518">
    <property type="entry name" value="MPN"/>
</dbReference>
<dbReference type="GO" id="GO:0006508">
    <property type="term" value="P:proteolysis"/>
    <property type="evidence" value="ECO:0007669"/>
    <property type="project" value="UniProtKB-KW"/>
</dbReference>
<protein>
    <submittedName>
        <fullName evidence="7">DNA repair protein RadC</fullName>
    </submittedName>
</protein>
<dbReference type="PROSITE" id="PS01302">
    <property type="entry name" value="UPF0758"/>
    <property type="match status" value="1"/>
</dbReference>
<dbReference type="Gene3D" id="1.10.10.10">
    <property type="entry name" value="Winged helix-like DNA-binding domain superfamily/Winged helix DNA-binding domain"/>
    <property type="match status" value="1"/>
</dbReference>
<evidence type="ECO:0000256" key="2">
    <source>
        <dbReference type="ARBA" id="ARBA00022723"/>
    </source>
</evidence>
<dbReference type="Gene3D" id="3.40.140.10">
    <property type="entry name" value="Cytidine Deaminase, domain 2"/>
    <property type="match status" value="1"/>
</dbReference>
<dbReference type="AlphaFoldDB" id="A0A7X5XT89"/>
<evidence type="ECO:0000256" key="1">
    <source>
        <dbReference type="ARBA" id="ARBA00022670"/>
    </source>
</evidence>
<sequence>MAQSPEALTKVLGSQSSVVSLLLQARAVAIESLAGDMRGIAIDPFDRRLRQYLIMSMGSLPDERLRILFLDGARHLIADEVVQSGSLAQLSIFPRTIFRRALELNAAGLILVHNHPSGNHNPSTEDIEATQKLQIIGRSLNVEIIDHIVVTSTHCHHVVRDDTLAGRPVPSASFTLRSPGGPARIDHGDIALANARAAMRRRLLRQQLIGAPELFGDPAWEMLIDLFVHECERKRLSISALCVTSSIPMSSALRLAQRLCDAGITRRVPDPIDGRRTFIRLDPVIAHRMRAYFEAGAE</sequence>
<dbReference type="PANTHER" id="PTHR30471">
    <property type="entry name" value="DNA REPAIR PROTEIN RADC"/>
    <property type="match status" value="1"/>
</dbReference>
<keyword evidence="8" id="KW-1185">Reference proteome</keyword>
<evidence type="ECO:0000256" key="3">
    <source>
        <dbReference type="ARBA" id="ARBA00022801"/>
    </source>
</evidence>
<evidence type="ECO:0000313" key="7">
    <source>
        <dbReference type="EMBL" id="NJB90879.1"/>
    </source>
</evidence>
<dbReference type="InterPro" id="IPR036390">
    <property type="entry name" value="WH_DNA-bd_sf"/>
</dbReference>
<keyword evidence="4" id="KW-0862">Zinc</keyword>
<evidence type="ECO:0000256" key="5">
    <source>
        <dbReference type="ARBA" id="ARBA00023049"/>
    </source>
</evidence>
<dbReference type="PROSITE" id="PS50249">
    <property type="entry name" value="MPN"/>
    <property type="match status" value="1"/>
</dbReference>
<keyword evidence="2" id="KW-0479">Metal-binding</keyword>
<dbReference type="Pfam" id="PF04002">
    <property type="entry name" value="RadC"/>
    <property type="match status" value="1"/>
</dbReference>
<name>A0A7X5XT89_9SPHN</name>
<dbReference type="CDD" id="cd08071">
    <property type="entry name" value="MPN_DUF2466"/>
    <property type="match status" value="1"/>
</dbReference>
<evidence type="ECO:0000259" key="6">
    <source>
        <dbReference type="PROSITE" id="PS50249"/>
    </source>
</evidence>
<dbReference type="InterPro" id="IPR036388">
    <property type="entry name" value="WH-like_DNA-bd_sf"/>
</dbReference>
<keyword evidence="1" id="KW-0645">Protease</keyword>
<feature type="domain" description="MPN" evidence="6">
    <location>
        <begin position="40"/>
        <end position="165"/>
    </location>
</feature>
<evidence type="ECO:0000256" key="4">
    <source>
        <dbReference type="ARBA" id="ARBA00022833"/>
    </source>
</evidence>
<dbReference type="RefSeq" id="WP_167922257.1">
    <property type="nucleotide sequence ID" value="NZ_JAATIT010000004.1"/>
</dbReference>
<dbReference type="InterPro" id="IPR025657">
    <property type="entry name" value="RadC_JAB"/>
</dbReference>
<organism evidence="7 8">
    <name type="scientific">Sphingopyxis italica</name>
    <dbReference type="NCBI Taxonomy" id="1129133"/>
    <lineage>
        <taxon>Bacteria</taxon>
        <taxon>Pseudomonadati</taxon>
        <taxon>Pseudomonadota</taxon>
        <taxon>Alphaproteobacteria</taxon>
        <taxon>Sphingomonadales</taxon>
        <taxon>Sphingomonadaceae</taxon>
        <taxon>Sphingopyxis</taxon>
    </lineage>
</organism>
<accession>A0A7X5XT89</accession>